<dbReference type="PROSITE" id="PS51755">
    <property type="entry name" value="OMPR_PHOB"/>
    <property type="match status" value="1"/>
</dbReference>
<dbReference type="CDD" id="cd00383">
    <property type="entry name" value="trans_reg_C"/>
    <property type="match status" value="1"/>
</dbReference>
<sequence>MSRTYRFGEFRLLPARRELWRGDTQLSVPPRAFDCIVYLVEQRDRAVGRDELIAAVWGKAEISDGLLAQTILAMRRTFDDTGKEQHYVRTVVRFGYHWVAPTVAADEEPASVAAAAAAPDAEPVDAVAAVAPVVPPADPAAPAPSPTLRSRNLLRIAAGVLLVALLAGAVWWGWRSTHAPAPRTAGPAAATAIALVLPVEVAAAEGSDWIRLGLMDHIAARLRGAGLPVVPSDNVVVLTGAARRAGGGSAAELARAAGASLVVEARAERVEKYWRVRLRTVLGRAPAADGSGESDDALVAARIAADDLARRLGYAPLAATTPSGDRSALDALLQQAEAATLSDRLEDARALLARARADQRAQPELRLRLAQIDYQAGDFDAAEAAFDAITRDVSAEQDRVLHARALSNLGVIAAMRGNNVLAASRFDEAIALLRGQGAPDALGKALNGRANIAGAMDQTEFALQAFAEARTAFESSGNLLALALVDSNLAALDMRRERYAEAEPVFQRAADRFATFGVHAAELNALTAVAELRIALLQPDAALALEPRVRDVAAQVSDPARQRDAELTTLFVLFANGHEQDIDARLATVLAAAVHEENRGAQARAHALAGRLALERGDAARAADEAAQALALFAAVDDQREHARVYMLRIEALLGNGQDGAAAAVATDLGAFATRAGSPAARLYADFAQARTTTDSEAAGTWYARSLGEADALRIPLDLREVATAYAGWLIERGEPTRAAALAERVAGFAAHDFGSALLQVRIQQSKGDEALWRNALARAQALAGDRRIPLALATPPAVASSH</sequence>
<evidence type="ECO:0000256" key="3">
    <source>
        <dbReference type="SAM" id="Phobius"/>
    </source>
</evidence>
<keyword evidence="6" id="KW-1185">Reference proteome</keyword>
<evidence type="ECO:0000256" key="1">
    <source>
        <dbReference type="ARBA" id="ARBA00023125"/>
    </source>
</evidence>
<dbReference type="Gene3D" id="1.10.10.10">
    <property type="entry name" value="Winged helix-like DNA-binding domain superfamily/Winged helix DNA-binding domain"/>
    <property type="match status" value="1"/>
</dbReference>
<dbReference type="SMART" id="SM00028">
    <property type="entry name" value="TPR"/>
    <property type="match status" value="3"/>
</dbReference>
<dbReference type="InterPro" id="IPR019734">
    <property type="entry name" value="TPR_rpt"/>
</dbReference>
<dbReference type="Gene3D" id="1.25.40.10">
    <property type="entry name" value="Tetratricopeptide repeat domain"/>
    <property type="match status" value="2"/>
</dbReference>
<dbReference type="GO" id="GO:0006355">
    <property type="term" value="P:regulation of DNA-templated transcription"/>
    <property type="evidence" value="ECO:0007669"/>
    <property type="project" value="InterPro"/>
</dbReference>
<evidence type="ECO:0000313" key="6">
    <source>
        <dbReference type="Proteomes" id="UP000550401"/>
    </source>
</evidence>
<feature type="transmembrane region" description="Helical" evidence="3">
    <location>
        <begin position="153"/>
        <end position="174"/>
    </location>
</feature>
<proteinExistence type="predicted"/>
<dbReference type="Pfam" id="PF00486">
    <property type="entry name" value="Trans_reg_C"/>
    <property type="match status" value="1"/>
</dbReference>
<feature type="DNA-binding region" description="OmpR/PhoB-type" evidence="2">
    <location>
        <begin position="2"/>
        <end position="100"/>
    </location>
</feature>
<evidence type="ECO:0000259" key="4">
    <source>
        <dbReference type="PROSITE" id="PS51755"/>
    </source>
</evidence>
<evidence type="ECO:0000256" key="2">
    <source>
        <dbReference type="PROSITE-ProRule" id="PRU01091"/>
    </source>
</evidence>
<dbReference type="InterPro" id="IPR001867">
    <property type="entry name" value="OmpR/PhoB-type_DNA-bd"/>
</dbReference>
<dbReference type="InterPro" id="IPR036388">
    <property type="entry name" value="WH-like_DNA-bd_sf"/>
</dbReference>
<keyword evidence="1 2" id="KW-0238">DNA-binding</keyword>
<dbReference type="Proteomes" id="UP000550401">
    <property type="component" value="Unassembled WGS sequence"/>
</dbReference>
<gene>
    <name evidence="5" type="ORF">FHW12_003563</name>
</gene>
<evidence type="ECO:0000313" key="5">
    <source>
        <dbReference type="EMBL" id="MBA8889320.1"/>
    </source>
</evidence>
<dbReference type="RefSeq" id="WP_182532358.1">
    <property type="nucleotide sequence ID" value="NZ_JACGXL010000006.1"/>
</dbReference>
<dbReference type="GO" id="GO:0000160">
    <property type="term" value="P:phosphorelay signal transduction system"/>
    <property type="evidence" value="ECO:0007669"/>
    <property type="project" value="InterPro"/>
</dbReference>
<keyword evidence="3" id="KW-1133">Transmembrane helix</keyword>
<dbReference type="InterPro" id="IPR016032">
    <property type="entry name" value="Sig_transdc_resp-reg_C-effctor"/>
</dbReference>
<dbReference type="PANTHER" id="PTHR47691:SF3">
    <property type="entry name" value="HTH-TYPE TRANSCRIPTIONAL REGULATOR RV0890C-RELATED"/>
    <property type="match status" value="1"/>
</dbReference>
<dbReference type="GO" id="GO:0003677">
    <property type="term" value="F:DNA binding"/>
    <property type="evidence" value="ECO:0007669"/>
    <property type="project" value="UniProtKB-UniRule"/>
</dbReference>
<organism evidence="5 6">
    <name type="scientific">Dokdonella fugitiva</name>
    <dbReference type="NCBI Taxonomy" id="328517"/>
    <lineage>
        <taxon>Bacteria</taxon>
        <taxon>Pseudomonadati</taxon>
        <taxon>Pseudomonadota</taxon>
        <taxon>Gammaproteobacteria</taxon>
        <taxon>Lysobacterales</taxon>
        <taxon>Rhodanobacteraceae</taxon>
        <taxon>Dokdonella</taxon>
    </lineage>
</organism>
<dbReference type="SUPFAM" id="SSF46894">
    <property type="entry name" value="C-terminal effector domain of the bipartite response regulators"/>
    <property type="match status" value="1"/>
</dbReference>
<dbReference type="SUPFAM" id="SSF48452">
    <property type="entry name" value="TPR-like"/>
    <property type="match status" value="1"/>
</dbReference>
<dbReference type="EMBL" id="JACGXL010000006">
    <property type="protein sequence ID" value="MBA8889320.1"/>
    <property type="molecule type" value="Genomic_DNA"/>
</dbReference>
<reference evidence="5 6" key="1">
    <citation type="submission" date="2020-07" db="EMBL/GenBank/DDBJ databases">
        <title>Genomic Encyclopedia of Type Strains, Phase IV (KMG-V): Genome sequencing to study the core and pangenomes of soil and plant-associated prokaryotes.</title>
        <authorList>
            <person name="Whitman W."/>
        </authorList>
    </citation>
    <scope>NUCLEOTIDE SEQUENCE [LARGE SCALE GENOMIC DNA]</scope>
    <source>
        <strain evidence="5 6">RH2WT43</strain>
    </source>
</reference>
<keyword evidence="3" id="KW-0812">Transmembrane</keyword>
<name>A0A839F8B5_9GAMM</name>
<dbReference type="AlphaFoldDB" id="A0A839F8B5"/>
<keyword evidence="3" id="KW-0472">Membrane</keyword>
<comment type="caution">
    <text evidence="5">The sequence shown here is derived from an EMBL/GenBank/DDBJ whole genome shotgun (WGS) entry which is preliminary data.</text>
</comment>
<dbReference type="PANTHER" id="PTHR47691">
    <property type="entry name" value="REGULATOR-RELATED"/>
    <property type="match status" value="1"/>
</dbReference>
<protein>
    <submittedName>
        <fullName evidence="5">DNA-binding winged helix-turn-helix (WHTH) protein/tetratricopeptide (TPR) repeat protein</fullName>
    </submittedName>
</protein>
<feature type="domain" description="OmpR/PhoB-type" evidence="4">
    <location>
        <begin position="2"/>
        <end position="100"/>
    </location>
</feature>
<accession>A0A839F8B5</accession>
<dbReference type="InterPro" id="IPR011990">
    <property type="entry name" value="TPR-like_helical_dom_sf"/>
</dbReference>
<dbReference type="SMART" id="SM00862">
    <property type="entry name" value="Trans_reg_C"/>
    <property type="match status" value="1"/>
</dbReference>